<evidence type="ECO:0000313" key="1">
    <source>
        <dbReference type="EMBL" id="KAK0422265.1"/>
    </source>
</evidence>
<dbReference type="Proteomes" id="UP001175271">
    <property type="component" value="Unassembled WGS sequence"/>
</dbReference>
<sequence>MDKVPYVFVDRVAELLDENYLRQVADELDDPIWTDVARLHSNKREYFALRIRESPETGGCGIVISSMSRAACVTLEELDELGRFARFSVIKMDSVGDSGVYSEDETHMDTEEELVTLVQKHTVFGRPLMYCDVDGAPGLGRCLIRLFTKKIYFSSLLLDYRGPESKSFLEEHVDSYPYLEYLQLQGTWPSSVALEYARRFLFSRRKAVPGGHAALEDGIVVGADFIKEIVDGWNRGECSTSKFTFNPPADIGRCAEFMEIEESSADEHPSFFVVHDTKKSIIYLSDKRKSHAYTTSLRKPYVLFFHDCTCGNTPGHCDLRTKDPHLHALLRSHFR</sequence>
<reference evidence="1" key="1">
    <citation type="submission" date="2023-06" db="EMBL/GenBank/DDBJ databases">
        <title>Genomic analysis of the entomopathogenic nematode Steinernema hermaphroditum.</title>
        <authorList>
            <person name="Schwarz E.M."/>
            <person name="Heppert J.K."/>
            <person name="Baniya A."/>
            <person name="Schwartz H.T."/>
            <person name="Tan C.-H."/>
            <person name="Antoshechkin I."/>
            <person name="Sternberg P.W."/>
            <person name="Goodrich-Blair H."/>
            <person name="Dillman A.R."/>
        </authorList>
    </citation>
    <scope>NUCLEOTIDE SEQUENCE</scope>
    <source>
        <strain evidence="1">PS9179</strain>
        <tissue evidence="1">Whole animal</tissue>
    </source>
</reference>
<keyword evidence="2" id="KW-1185">Reference proteome</keyword>
<proteinExistence type="predicted"/>
<gene>
    <name evidence="1" type="ORF">QR680_007472</name>
</gene>
<evidence type="ECO:0000313" key="2">
    <source>
        <dbReference type="Proteomes" id="UP001175271"/>
    </source>
</evidence>
<organism evidence="1 2">
    <name type="scientific">Steinernema hermaphroditum</name>
    <dbReference type="NCBI Taxonomy" id="289476"/>
    <lineage>
        <taxon>Eukaryota</taxon>
        <taxon>Metazoa</taxon>
        <taxon>Ecdysozoa</taxon>
        <taxon>Nematoda</taxon>
        <taxon>Chromadorea</taxon>
        <taxon>Rhabditida</taxon>
        <taxon>Tylenchina</taxon>
        <taxon>Panagrolaimomorpha</taxon>
        <taxon>Strongyloidoidea</taxon>
        <taxon>Steinernematidae</taxon>
        <taxon>Steinernema</taxon>
    </lineage>
</organism>
<comment type="caution">
    <text evidence="1">The sequence shown here is derived from an EMBL/GenBank/DDBJ whole genome shotgun (WGS) entry which is preliminary data.</text>
</comment>
<accession>A0AA39IEP6</accession>
<dbReference type="AlphaFoldDB" id="A0AA39IEP6"/>
<dbReference type="EMBL" id="JAUCMV010000001">
    <property type="protein sequence ID" value="KAK0422265.1"/>
    <property type="molecule type" value="Genomic_DNA"/>
</dbReference>
<protein>
    <submittedName>
        <fullName evidence="1">Uncharacterized protein</fullName>
    </submittedName>
</protein>
<name>A0AA39IEP6_9BILA</name>